<dbReference type="Gene3D" id="3.40.1360.10">
    <property type="match status" value="1"/>
</dbReference>
<dbReference type="GO" id="GO:0003697">
    <property type="term" value="F:single-stranded DNA binding"/>
    <property type="evidence" value="ECO:0007669"/>
    <property type="project" value="InterPro"/>
</dbReference>
<dbReference type="PANTHER" id="PTHR12873:SF0">
    <property type="entry name" value="TWINKLE MTDNA HELICASE"/>
    <property type="match status" value="1"/>
</dbReference>
<dbReference type="PANTHER" id="PTHR12873">
    <property type="entry name" value="T7-LIKE MITOCHONDRIAL DNA HELICASE"/>
    <property type="match status" value="1"/>
</dbReference>
<organism evidence="2">
    <name type="scientific">viral metagenome</name>
    <dbReference type="NCBI Taxonomy" id="1070528"/>
    <lineage>
        <taxon>unclassified sequences</taxon>
        <taxon>metagenomes</taxon>
        <taxon>organismal metagenomes</taxon>
    </lineage>
</organism>
<dbReference type="Gene3D" id="3.90.580.10">
    <property type="entry name" value="Zinc finger, CHC2-type domain"/>
    <property type="match status" value="1"/>
</dbReference>
<dbReference type="GO" id="GO:0043139">
    <property type="term" value="F:5'-3' DNA helicase activity"/>
    <property type="evidence" value="ECO:0007669"/>
    <property type="project" value="InterPro"/>
</dbReference>
<dbReference type="InterPro" id="IPR007694">
    <property type="entry name" value="DNA_helicase_DnaB-like_C"/>
</dbReference>
<dbReference type="AlphaFoldDB" id="A0A6H1ZQN4"/>
<keyword evidence="2" id="KW-0547">Nucleotide-binding</keyword>
<keyword evidence="2" id="KW-0347">Helicase</keyword>
<dbReference type="Pfam" id="PF13155">
    <property type="entry name" value="Toprim_2"/>
    <property type="match status" value="1"/>
</dbReference>
<reference evidence="2" key="1">
    <citation type="submission" date="2020-03" db="EMBL/GenBank/DDBJ databases">
        <title>The deep terrestrial virosphere.</title>
        <authorList>
            <person name="Holmfeldt K."/>
            <person name="Nilsson E."/>
            <person name="Simone D."/>
            <person name="Lopez-Fernandez M."/>
            <person name="Wu X."/>
            <person name="de Brujin I."/>
            <person name="Lundin D."/>
            <person name="Andersson A."/>
            <person name="Bertilsson S."/>
            <person name="Dopson M."/>
        </authorList>
    </citation>
    <scope>NUCLEOTIDE SEQUENCE</scope>
    <source>
        <strain evidence="2">TM448A01521</strain>
    </source>
</reference>
<evidence type="ECO:0000259" key="1">
    <source>
        <dbReference type="PROSITE" id="PS51199"/>
    </source>
</evidence>
<dbReference type="Gene3D" id="3.40.50.300">
    <property type="entry name" value="P-loop containing nucleotide triphosphate hydrolases"/>
    <property type="match status" value="1"/>
</dbReference>
<keyword evidence="2" id="KW-0378">Hydrolase</keyword>
<sequence length="570" mass="65463">MNTDILQYLSEKNIEYKLQGNEALIVCPYCKKEKLSINVNSGVYQCWVCKAENQDSPFVKGHISQLQEYFGDIVPIRLISKVKNGESKEPDFTDLADRFHIAIFPNKKAMKYLFNRGFDEGDIKRFKFGYVEMKDDEWISIPIYENNICKYLKYRKITDNNQETKKYEREAGGKSLLFNHEALEKYDEVVIIEGEFDCATAIKYGYENAVGLTVGAGTLKEEWYEQLVTKNKIFLCLDSDSAGQNSAKDIWAARLGIYRCWNILLPEDEDVNSFFLKYTKESFDELIKRAKQFKVDGVISIQDALSEMYRMSKDPTRLLTYELPWNNVNRLLNGGLRRGRLTVLGGMPGVGKTSFALQILYHLAIKYKMPSFIFCLEMPEVSLATKIVQLHLDLVDVEVNYHEALIYAQELEDIPVYFGYAPKITPEIFYRTMVEVRNRYGVEIGVFDNLQRMIRSGDESEMGRASGMFKDLTLDLKIPFILVSQPRKRNPEMSLNQRPTYEDLKGSSAIPADADEVLLLHRNRLKGESASTALEPRTLIIADKSRFSPGGITVLKMVGEKSKFIEYEEA</sequence>
<dbReference type="CDD" id="cd01029">
    <property type="entry name" value="TOPRIM_primases"/>
    <property type="match status" value="1"/>
</dbReference>
<dbReference type="SUPFAM" id="SSF52540">
    <property type="entry name" value="P-loop containing nucleoside triphosphate hydrolases"/>
    <property type="match status" value="1"/>
</dbReference>
<dbReference type="SUPFAM" id="SSF56731">
    <property type="entry name" value="DNA primase core"/>
    <property type="match status" value="1"/>
</dbReference>
<dbReference type="PROSITE" id="PS51199">
    <property type="entry name" value="SF4_HELICASE"/>
    <property type="match status" value="1"/>
</dbReference>
<dbReference type="Pfam" id="PF03796">
    <property type="entry name" value="DnaB_C"/>
    <property type="match status" value="1"/>
</dbReference>
<keyword evidence="2" id="KW-0067">ATP-binding</keyword>
<protein>
    <submittedName>
        <fullName evidence="2">Putative helicase</fullName>
    </submittedName>
</protein>
<dbReference type="SUPFAM" id="SSF57783">
    <property type="entry name" value="Zinc beta-ribbon"/>
    <property type="match status" value="1"/>
</dbReference>
<evidence type="ECO:0000313" key="2">
    <source>
        <dbReference type="EMBL" id="QJA49884.1"/>
    </source>
</evidence>
<name>A0A6H1ZQN4_9ZZZZ</name>
<dbReference type="InterPro" id="IPR034154">
    <property type="entry name" value="TOPRIM_DnaG/twinkle"/>
</dbReference>
<dbReference type="InterPro" id="IPR027032">
    <property type="entry name" value="Twinkle-like"/>
</dbReference>
<dbReference type="GO" id="GO:0006260">
    <property type="term" value="P:DNA replication"/>
    <property type="evidence" value="ECO:0007669"/>
    <property type="project" value="InterPro"/>
</dbReference>
<dbReference type="GO" id="GO:0008270">
    <property type="term" value="F:zinc ion binding"/>
    <property type="evidence" value="ECO:0007669"/>
    <property type="project" value="InterPro"/>
</dbReference>
<dbReference type="InterPro" id="IPR027417">
    <property type="entry name" value="P-loop_NTPase"/>
</dbReference>
<feature type="domain" description="SF4 helicase" evidence="1">
    <location>
        <begin position="314"/>
        <end position="570"/>
    </location>
</feature>
<dbReference type="EMBL" id="MT144160">
    <property type="protein sequence ID" value="QJA49884.1"/>
    <property type="molecule type" value="Genomic_DNA"/>
</dbReference>
<dbReference type="GO" id="GO:0005524">
    <property type="term" value="F:ATP binding"/>
    <property type="evidence" value="ECO:0007669"/>
    <property type="project" value="InterPro"/>
</dbReference>
<dbReference type="InterPro" id="IPR036977">
    <property type="entry name" value="DNA_primase_Znf_CHC2"/>
</dbReference>
<gene>
    <name evidence="2" type="ORF">TM448A01521_0019</name>
</gene>
<accession>A0A6H1ZQN4</accession>
<proteinExistence type="predicted"/>